<organism evidence="1 2">
    <name type="scientific">Bauhinia variegata</name>
    <name type="common">Purple orchid tree</name>
    <name type="synonym">Phanera variegata</name>
    <dbReference type="NCBI Taxonomy" id="167791"/>
    <lineage>
        <taxon>Eukaryota</taxon>
        <taxon>Viridiplantae</taxon>
        <taxon>Streptophyta</taxon>
        <taxon>Embryophyta</taxon>
        <taxon>Tracheophyta</taxon>
        <taxon>Spermatophyta</taxon>
        <taxon>Magnoliopsida</taxon>
        <taxon>eudicotyledons</taxon>
        <taxon>Gunneridae</taxon>
        <taxon>Pentapetalae</taxon>
        <taxon>rosids</taxon>
        <taxon>fabids</taxon>
        <taxon>Fabales</taxon>
        <taxon>Fabaceae</taxon>
        <taxon>Cercidoideae</taxon>
        <taxon>Cercideae</taxon>
        <taxon>Bauhiniinae</taxon>
        <taxon>Bauhinia</taxon>
    </lineage>
</organism>
<accession>A0ACB9N7V9</accession>
<gene>
    <name evidence="1" type="ORF">L6164_017238</name>
</gene>
<protein>
    <submittedName>
        <fullName evidence="1">Uncharacterized protein</fullName>
    </submittedName>
</protein>
<sequence>MILVMQSALVRQRKMASETKLWLMLLHFAATCLQHFVHGRTEVPCLFIFGDSQADSGNNNYLPVTSKVNFPPYGVDFSKGVTGRYTNGKLAIDILGELLGFSDFIPPYADYLPPYANSVVSEIYFGVNYASAGGGINDKSGGNLGQVFSLRDQINHHKSVYYQLAAELKSEEKARKHLSQCLYYLDIGTNDYTINYFVTDFFPTSVNYTTEQWAEVLHNEYHEHLTVLHDFGARKFALSGVALLGCRPYQIDLYGTNGCVKFINDAIQLFNKGLHPLVDKLNEEYSDSKFMYVNYTAIQSEALSGSGKNIVLLV</sequence>
<reference evidence="1 2" key="1">
    <citation type="journal article" date="2022" name="DNA Res.">
        <title>Chromosomal-level genome assembly of the orchid tree Bauhinia variegata (Leguminosae; Cercidoideae) supports the allotetraploid origin hypothesis of Bauhinia.</title>
        <authorList>
            <person name="Zhong Y."/>
            <person name="Chen Y."/>
            <person name="Zheng D."/>
            <person name="Pang J."/>
            <person name="Liu Y."/>
            <person name="Luo S."/>
            <person name="Meng S."/>
            <person name="Qian L."/>
            <person name="Wei D."/>
            <person name="Dai S."/>
            <person name="Zhou R."/>
        </authorList>
    </citation>
    <scope>NUCLEOTIDE SEQUENCE [LARGE SCALE GENOMIC DNA]</scope>
    <source>
        <strain evidence="1">BV-YZ2020</strain>
    </source>
</reference>
<comment type="caution">
    <text evidence="1">The sequence shown here is derived from an EMBL/GenBank/DDBJ whole genome shotgun (WGS) entry which is preliminary data.</text>
</comment>
<dbReference type="EMBL" id="CM039432">
    <property type="protein sequence ID" value="KAI4332316.1"/>
    <property type="molecule type" value="Genomic_DNA"/>
</dbReference>
<name>A0ACB9N7V9_BAUVA</name>
<evidence type="ECO:0000313" key="2">
    <source>
        <dbReference type="Proteomes" id="UP000828941"/>
    </source>
</evidence>
<proteinExistence type="predicted"/>
<keyword evidence="2" id="KW-1185">Reference proteome</keyword>
<evidence type="ECO:0000313" key="1">
    <source>
        <dbReference type="EMBL" id="KAI4332316.1"/>
    </source>
</evidence>
<dbReference type="Proteomes" id="UP000828941">
    <property type="component" value="Chromosome 7"/>
</dbReference>